<feature type="chain" id="PRO_5015775787" evidence="1">
    <location>
        <begin position="26"/>
        <end position="68"/>
    </location>
</feature>
<dbReference type="RefSeq" id="WP_077089309.1">
    <property type="nucleotide sequence ID" value="NZ_LT721901.1"/>
</dbReference>
<dbReference type="AlphaFoldDB" id="A0A2U3NYU2"/>
<reference evidence="2 3" key="1">
    <citation type="submission" date="2017-01" db="EMBL/GenBank/DDBJ databases">
        <authorList>
            <consortium name="Urmite Genomes"/>
        </authorList>
    </citation>
    <scope>NUCLEOTIDE SEQUENCE [LARGE SCALE GENOMIC DNA]</scope>
    <source>
        <strain evidence="2 3">AB57</strain>
    </source>
</reference>
<dbReference type="EMBL" id="FUFA01000005">
    <property type="protein sequence ID" value="SPM36656.1"/>
    <property type="molecule type" value="Genomic_DNA"/>
</dbReference>
<accession>A0A2U3NYU2</accession>
<evidence type="ECO:0000256" key="1">
    <source>
        <dbReference type="SAM" id="SignalP"/>
    </source>
</evidence>
<keyword evidence="3" id="KW-1185">Reference proteome</keyword>
<evidence type="ECO:0000313" key="3">
    <source>
        <dbReference type="Proteomes" id="UP000240988"/>
    </source>
</evidence>
<proteinExistence type="predicted"/>
<dbReference type="OrthoDB" id="4746598at2"/>
<organism evidence="2 3">
    <name type="scientific">Mycobacterium rhizamassiliense</name>
    <dbReference type="NCBI Taxonomy" id="1841860"/>
    <lineage>
        <taxon>Bacteria</taxon>
        <taxon>Bacillati</taxon>
        <taxon>Actinomycetota</taxon>
        <taxon>Actinomycetes</taxon>
        <taxon>Mycobacteriales</taxon>
        <taxon>Mycobacteriaceae</taxon>
        <taxon>Mycobacterium</taxon>
    </lineage>
</organism>
<dbReference type="Proteomes" id="UP000240988">
    <property type="component" value="Unassembled WGS sequence"/>
</dbReference>
<keyword evidence="1" id="KW-0732">Signal</keyword>
<gene>
    <name evidence="2" type="ORF">MRAB57_4497</name>
</gene>
<evidence type="ECO:0000313" key="2">
    <source>
        <dbReference type="EMBL" id="SPM36656.1"/>
    </source>
</evidence>
<feature type="signal peptide" evidence="1">
    <location>
        <begin position="1"/>
        <end position="25"/>
    </location>
</feature>
<name>A0A2U3NYU2_9MYCO</name>
<protein>
    <submittedName>
        <fullName evidence="2">Mycobacterium rhizamassiliense ORFan</fullName>
    </submittedName>
</protein>
<sequence length="68" mass="6963">MITKLVAGTAIVLGLSMFGAAPANADPSQSDPNPNPFAGLTCNCQPQGPFVGPDFAEMERGMQAALAR</sequence>